<dbReference type="RefSeq" id="WP_164034797.1">
    <property type="nucleotide sequence ID" value="NZ_JAAGNZ010000001.1"/>
</dbReference>
<organism evidence="3 4">
    <name type="scientific">Spirosoma agri</name>
    <dbReference type="NCBI Taxonomy" id="1987381"/>
    <lineage>
        <taxon>Bacteria</taxon>
        <taxon>Pseudomonadati</taxon>
        <taxon>Bacteroidota</taxon>
        <taxon>Cytophagia</taxon>
        <taxon>Cytophagales</taxon>
        <taxon>Cytophagaceae</taxon>
        <taxon>Spirosoma</taxon>
    </lineage>
</organism>
<keyword evidence="4" id="KW-1185">Reference proteome</keyword>
<dbReference type="InterPro" id="IPR011010">
    <property type="entry name" value="DNA_brk_join_enz"/>
</dbReference>
<gene>
    <name evidence="3" type="ORF">GK091_01110</name>
</gene>
<dbReference type="GO" id="GO:0006310">
    <property type="term" value="P:DNA recombination"/>
    <property type="evidence" value="ECO:0007669"/>
    <property type="project" value="UniProtKB-KW"/>
</dbReference>
<feature type="domain" description="Tyr recombinase" evidence="2">
    <location>
        <begin position="1"/>
        <end position="58"/>
    </location>
</feature>
<dbReference type="Proteomes" id="UP000477386">
    <property type="component" value="Unassembled WGS sequence"/>
</dbReference>
<evidence type="ECO:0000256" key="1">
    <source>
        <dbReference type="ARBA" id="ARBA00023172"/>
    </source>
</evidence>
<dbReference type="AlphaFoldDB" id="A0A6M0ICA4"/>
<evidence type="ECO:0000313" key="3">
    <source>
        <dbReference type="EMBL" id="NEU65467.1"/>
    </source>
</evidence>
<reference evidence="3 4" key="1">
    <citation type="submission" date="2020-02" db="EMBL/GenBank/DDBJ databases">
        <title>Draft genome sequence of two Spirosoma agri KCTC 52727 and Spirosoma terrae KCTC 52035.</title>
        <authorList>
            <person name="Rojas J."/>
            <person name="Ambika Manirajan B."/>
            <person name="Ratering S."/>
            <person name="Suarez C."/>
            <person name="Schnell S."/>
        </authorList>
    </citation>
    <scope>NUCLEOTIDE SEQUENCE [LARGE SCALE GENOMIC DNA]</scope>
    <source>
        <strain evidence="3 4">KCTC 52727</strain>
    </source>
</reference>
<dbReference type="InterPro" id="IPR002104">
    <property type="entry name" value="Integrase_catalytic"/>
</dbReference>
<dbReference type="EMBL" id="JAAGNZ010000001">
    <property type="protein sequence ID" value="NEU65467.1"/>
    <property type="molecule type" value="Genomic_DNA"/>
</dbReference>
<dbReference type="Gene3D" id="1.10.443.10">
    <property type="entry name" value="Intergrase catalytic core"/>
    <property type="match status" value="1"/>
</dbReference>
<evidence type="ECO:0000313" key="4">
    <source>
        <dbReference type="Proteomes" id="UP000477386"/>
    </source>
</evidence>
<comment type="caution">
    <text evidence="3">The sequence shown here is derived from an EMBL/GenBank/DDBJ whole genome shotgun (WGS) entry which is preliminary data.</text>
</comment>
<dbReference type="GO" id="GO:0003677">
    <property type="term" value="F:DNA binding"/>
    <property type="evidence" value="ECO:0007669"/>
    <property type="project" value="InterPro"/>
</dbReference>
<evidence type="ECO:0000259" key="2">
    <source>
        <dbReference type="PROSITE" id="PS51898"/>
    </source>
</evidence>
<dbReference type="GO" id="GO:0015074">
    <property type="term" value="P:DNA integration"/>
    <property type="evidence" value="ECO:0007669"/>
    <property type="project" value="InterPro"/>
</dbReference>
<keyword evidence="1" id="KW-0233">DNA recombination</keyword>
<dbReference type="InterPro" id="IPR013762">
    <property type="entry name" value="Integrase-like_cat_sf"/>
</dbReference>
<proteinExistence type="predicted"/>
<dbReference type="PROSITE" id="PS51898">
    <property type="entry name" value="TYR_RECOMBINASE"/>
    <property type="match status" value="1"/>
</dbReference>
<protein>
    <submittedName>
        <fullName evidence="3">Tyrosine-type recombinase/integrase</fullName>
    </submittedName>
</protein>
<sequence>MSINRTVTFHVARHSFATNLLIYETDVKTVSSLLGHTSLEHTHKYVRVVESLKQNAVNRLLEIDL</sequence>
<name>A0A6M0ICA4_9BACT</name>
<dbReference type="SUPFAM" id="SSF56349">
    <property type="entry name" value="DNA breaking-rejoining enzymes"/>
    <property type="match status" value="1"/>
</dbReference>
<accession>A0A6M0ICA4</accession>
<dbReference type="Pfam" id="PF00589">
    <property type="entry name" value="Phage_integrase"/>
    <property type="match status" value="1"/>
</dbReference>